<keyword evidence="1" id="KW-0677">Repeat</keyword>
<evidence type="ECO:0000313" key="6">
    <source>
        <dbReference type="Proteomes" id="UP000261540"/>
    </source>
</evidence>
<dbReference type="GO" id="GO:0005634">
    <property type="term" value="C:nucleus"/>
    <property type="evidence" value="ECO:0007669"/>
    <property type="project" value="TreeGrafter"/>
</dbReference>
<organism evidence="5 6">
    <name type="scientific">Paramormyrops kingsleyae</name>
    <dbReference type="NCBI Taxonomy" id="1676925"/>
    <lineage>
        <taxon>Eukaryota</taxon>
        <taxon>Metazoa</taxon>
        <taxon>Chordata</taxon>
        <taxon>Craniata</taxon>
        <taxon>Vertebrata</taxon>
        <taxon>Euteleostomi</taxon>
        <taxon>Actinopterygii</taxon>
        <taxon>Neopterygii</taxon>
        <taxon>Teleostei</taxon>
        <taxon>Osteoglossocephala</taxon>
        <taxon>Osteoglossomorpha</taxon>
        <taxon>Osteoglossiformes</taxon>
        <taxon>Mormyridae</taxon>
        <taxon>Paramormyrops</taxon>
    </lineage>
</organism>
<dbReference type="InterPro" id="IPR039576">
    <property type="entry name" value="APBB1/2/3"/>
</dbReference>
<feature type="region of interest" description="Disordered" evidence="2">
    <location>
        <begin position="56"/>
        <end position="85"/>
    </location>
</feature>
<dbReference type="Gene3D" id="2.30.29.30">
    <property type="entry name" value="Pleckstrin-homology domain (PH domain)/Phosphotyrosine-binding domain (PTB)"/>
    <property type="match status" value="2"/>
</dbReference>
<dbReference type="GO" id="GO:0006355">
    <property type="term" value="P:regulation of DNA-templated transcription"/>
    <property type="evidence" value="ECO:0007669"/>
    <property type="project" value="TreeGrafter"/>
</dbReference>
<dbReference type="SMART" id="SM00462">
    <property type="entry name" value="PTB"/>
    <property type="match status" value="2"/>
</dbReference>
<dbReference type="CDD" id="cd00201">
    <property type="entry name" value="WW"/>
    <property type="match status" value="1"/>
</dbReference>
<dbReference type="SUPFAM" id="SSF51045">
    <property type="entry name" value="WW domain"/>
    <property type="match status" value="1"/>
</dbReference>
<dbReference type="PROSITE" id="PS01159">
    <property type="entry name" value="WW_DOMAIN_1"/>
    <property type="match status" value="1"/>
</dbReference>
<dbReference type="CDD" id="cd01272">
    <property type="entry name" value="PTB1_Fe65"/>
    <property type="match status" value="1"/>
</dbReference>
<dbReference type="GeneTree" id="ENSGT00390000000002"/>
<dbReference type="GO" id="GO:0005737">
    <property type="term" value="C:cytoplasm"/>
    <property type="evidence" value="ECO:0007669"/>
    <property type="project" value="TreeGrafter"/>
</dbReference>
<evidence type="ECO:0000256" key="2">
    <source>
        <dbReference type="SAM" id="MobiDB-lite"/>
    </source>
</evidence>
<dbReference type="Ensembl" id="ENSPKIT00000008486.1">
    <property type="protein sequence ID" value="ENSPKIP00000027715.1"/>
    <property type="gene ID" value="ENSPKIG00000009659.1"/>
</dbReference>
<dbReference type="PROSITE" id="PS01179">
    <property type="entry name" value="PID"/>
    <property type="match status" value="2"/>
</dbReference>
<reference evidence="5" key="2">
    <citation type="submission" date="2025-09" db="UniProtKB">
        <authorList>
            <consortium name="Ensembl"/>
        </authorList>
    </citation>
    <scope>IDENTIFICATION</scope>
</reference>
<dbReference type="InterPro" id="IPR006020">
    <property type="entry name" value="PTB/PI_dom"/>
</dbReference>
<dbReference type="InterPro" id="IPR036020">
    <property type="entry name" value="WW_dom_sf"/>
</dbReference>
<dbReference type="GO" id="GO:0001540">
    <property type="term" value="F:amyloid-beta binding"/>
    <property type="evidence" value="ECO:0007669"/>
    <property type="project" value="InterPro"/>
</dbReference>
<dbReference type="FunFam" id="2.30.29.30:FF:000143">
    <property type="entry name" value="amyloid beta A4 precursor protein-binding family B member 3 isoform X2"/>
    <property type="match status" value="1"/>
</dbReference>
<reference evidence="5" key="1">
    <citation type="submission" date="2025-08" db="UniProtKB">
        <authorList>
            <consortium name="Ensembl"/>
        </authorList>
    </citation>
    <scope>IDENTIFICATION</scope>
</reference>
<evidence type="ECO:0000256" key="1">
    <source>
        <dbReference type="ARBA" id="ARBA00022737"/>
    </source>
</evidence>
<dbReference type="CDD" id="cd01271">
    <property type="entry name" value="PTB2_Fe65"/>
    <property type="match status" value="1"/>
</dbReference>
<evidence type="ECO:0000259" key="3">
    <source>
        <dbReference type="PROSITE" id="PS01179"/>
    </source>
</evidence>
<dbReference type="InterPro" id="IPR011993">
    <property type="entry name" value="PH-like_dom_sf"/>
</dbReference>
<feature type="domain" description="PID" evidence="3">
    <location>
        <begin position="281"/>
        <end position="402"/>
    </location>
</feature>
<dbReference type="AlphaFoldDB" id="A0A3B3SBX7"/>
<dbReference type="Pfam" id="PF00640">
    <property type="entry name" value="PID"/>
    <property type="match status" value="2"/>
</dbReference>
<dbReference type="FunFam" id="2.30.29.30:FF:000034">
    <property type="entry name" value="amyloid beta A4 precursor protein-binding family B member 2"/>
    <property type="match status" value="1"/>
</dbReference>
<feature type="domain" description="WW" evidence="4">
    <location>
        <begin position="29"/>
        <end position="61"/>
    </location>
</feature>
<protein>
    <submittedName>
        <fullName evidence="5">Amyloid beta protein binding family B member 3</fullName>
    </submittedName>
</protein>
<dbReference type="STRING" id="1676925.ENSPKIP00000027715"/>
<keyword evidence="6" id="KW-1185">Reference proteome</keyword>
<accession>A0A3B3SBX7</accession>
<feature type="domain" description="PID" evidence="3">
    <location>
        <begin position="111"/>
        <end position="238"/>
    </location>
</feature>
<sequence length="470" mass="52247">MLGKDYMLAIIIVNYEDNLWNDQDLDLDSDLPPGWRTIRDSTGKYYWHTPTGTTQWQHPAYGSEDDQNTATSSQKGLRSIESPLSSVNDRDSLAWSGNYSSNVDPDSKQCFAVRSLGWVEVPEEDLVPGKSSIAVNNCIQQLSHSKCDGRDALGAWGEGQDMVMVLKKDTLSLFDPLDHGLIHCQLIVNIRLWGVGCNNGRDFAFVACDKDTCTLKCHVFRCDVPAKAIAAALHKLYSKLVAEKASRHSSVSRSLTEEDTSPEDLPLHVGFMDAMRHRVQKFQVQYVGNLPVSRAMGMGILNRAIETVMDATEREEWEPIDIHVTETTLSLWNGQGDGEPFWECQVRYLTFLGVGRDTHTFGVIVDTGTQQFECHVFWCEPDAGTISEAVQAACMVQYQKCLVSQTPPLKSKMVWGGAKLKRAASIDISAYESHFHGPSSPKFVGSSAVRRGMLSFLETFRSKQTAVPAP</sequence>
<dbReference type="PANTHER" id="PTHR14058:SF10">
    <property type="entry name" value="AMYLOID-BETA A4 PRECURSOR PROTEIN-BINDING FAMILY B MEMBER 3"/>
    <property type="match status" value="1"/>
</dbReference>
<evidence type="ECO:0000259" key="4">
    <source>
        <dbReference type="PROSITE" id="PS50020"/>
    </source>
</evidence>
<dbReference type="InterPro" id="IPR001202">
    <property type="entry name" value="WW_dom"/>
</dbReference>
<proteinExistence type="predicted"/>
<dbReference type="Gene3D" id="2.20.70.10">
    <property type="match status" value="1"/>
</dbReference>
<name>A0A3B3SBX7_9TELE</name>
<dbReference type="Pfam" id="PF00397">
    <property type="entry name" value="WW"/>
    <property type="match status" value="1"/>
</dbReference>
<feature type="compositionally biased region" description="Polar residues" evidence="2">
    <location>
        <begin position="68"/>
        <end position="85"/>
    </location>
</feature>
<dbReference type="PROSITE" id="PS50020">
    <property type="entry name" value="WW_DOMAIN_2"/>
    <property type="match status" value="1"/>
</dbReference>
<dbReference type="SMART" id="SM00456">
    <property type="entry name" value="WW"/>
    <property type="match status" value="1"/>
</dbReference>
<evidence type="ECO:0000313" key="5">
    <source>
        <dbReference type="Ensembl" id="ENSPKIP00000027715.1"/>
    </source>
</evidence>
<dbReference type="Proteomes" id="UP000261540">
    <property type="component" value="Unplaced"/>
</dbReference>
<dbReference type="SUPFAM" id="SSF50729">
    <property type="entry name" value="PH domain-like"/>
    <property type="match status" value="2"/>
</dbReference>
<dbReference type="PANTHER" id="PTHR14058">
    <property type="entry name" value="AMYLOID BETA A4 PRECURSOR PROTEIN-BINDING FAMILY B"/>
    <property type="match status" value="1"/>
</dbReference>